<accession>A0AA90NDV2</accession>
<dbReference type="EMBL" id="JAUTIX010000010">
    <property type="protein sequence ID" value="MDP0400516.1"/>
    <property type="molecule type" value="Genomic_DNA"/>
</dbReference>
<keyword evidence="3" id="KW-0804">Transcription</keyword>
<proteinExistence type="predicted"/>
<dbReference type="SUPFAM" id="SSF46689">
    <property type="entry name" value="Homeodomain-like"/>
    <property type="match status" value="1"/>
</dbReference>
<dbReference type="SUPFAM" id="SSF48498">
    <property type="entry name" value="Tetracyclin repressor-like, C-terminal domain"/>
    <property type="match status" value="1"/>
</dbReference>
<dbReference type="Pfam" id="PF00440">
    <property type="entry name" value="TetR_N"/>
    <property type="match status" value="1"/>
</dbReference>
<dbReference type="InterPro" id="IPR050109">
    <property type="entry name" value="HTH-type_TetR-like_transc_reg"/>
</dbReference>
<feature type="DNA-binding region" description="H-T-H motif" evidence="4">
    <location>
        <begin position="34"/>
        <end position="53"/>
    </location>
</feature>
<dbReference type="AlphaFoldDB" id="A0AA90NDV2"/>
<dbReference type="PANTHER" id="PTHR30055:SF234">
    <property type="entry name" value="HTH-TYPE TRANSCRIPTIONAL REGULATOR BETI"/>
    <property type="match status" value="1"/>
</dbReference>
<evidence type="ECO:0000256" key="4">
    <source>
        <dbReference type="PROSITE-ProRule" id="PRU00335"/>
    </source>
</evidence>
<dbReference type="RefSeq" id="WP_305112891.1">
    <property type="nucleotide sequence ID" value="NZ_JAUTIX010000010.1"/>
</dbReference>
<dbReference type="GO" id="GO:0000976">
    <property type="term" value="F:transcription cis-regulatory region binding"/>
    <property type="evidence" value="ECO:0007669"/>
    <property type="project" value="TreeGrafter"/>
</dbReference>
<evidence type="ECO:0000256" key="2">
    <source>
        <dbReference type="ARBA" id="ARBA00023125"/>
    </source>
</evidence>
<comment type="caution">
    <text evidence="6">The sequence shown here is derived from an EMBL/GenBank/DDBJ whole genome shotgun (WGS) entry which is preliminary data.</text>
</comment>
<dbReference type="InterPro" id="IPR009057">
    <property type="entry name" value="Homeodomain-like_sf"/>
</dbReference>
<dbReference type="PANTHER" id="PTHR30055">
    <property type="entry name" value="HTH-TYPE TRANSCRIPTIONAL REGULATOR RUTR"/>
    <property type="match status" value="1"/>
</dbReference>
<keyword evidence="7" id="KW-1185">Reference proteome</keyword>
<dbReference type="Proteomes" id="UP001178281">
    <property type="component" value="Unassembled WGS sequence"/>
</dbReference>
<evidence type="ECO:0000256" key="1">
    <source>
        <dbReference type="ARBA" id="ARBA00023015"/>
    </source>
</evidence>
<dbReference type="GO" id="GO:0003700">
    <property type="term" value="F:DNA-binding transcription factor activity"/>
    <property type="evidence" value="ECO:0007669"/>
    <property type="project" value="TreeGrafter"/>
</dbReference>
<dbReference type="InterPro" id="IPR001647">
    <property type="entry name" value="HTH_TetR"/>
</dbReference>
<evidence type="ECO:0000259" key="5">
    <source>
        <dbReference type="PROSITE" id="PS50977"/>
    </source>
</evidence>
<evidence type="ECO:0000313" key="7">
    <source>
        <dbReference type="Proteomes" id="UP001178281"/>
    </source>
</evidence>
<dbReference type="InterPro" id="IPR036271">
    <property type="entry name" value="Tet_transcr_reg_TetR-rel_C_sf"/>
</dbReference>
<name>A0AA90NDV2_9ACTN</name>
<dbReference type="PRINTS" id="PR00455">
    <property type="entry name" value="HTHTETR"/>
</dbReference>
<feature type="domain" description="HTH tetR-type" evidence="5">
    <location>
        <begin position="11"/>
        <end position="71"/>
    </location>
</feature>
<gene>
    <name evidence="6" type="ORF">Q7X28_21570</name>
</gene>
<dbReference type="PROSITE" id="PS50977">
    <property type="entry name" value="HTH_TETR_2"/>
    <property type="match status" value="1"/>
</dbReference>
<reference evidence="6" key="1">
    <citation type="submission" date="2023-08" db="EMBL/GenBank/DDBJ databases">
        <title>The draft genome of Tsukamurella strandjordii strain 050030.</title>
        <authorList>
            <person name="Zhao F."/>
            <person name="Feng Y."/>
            <person name="Zong Z."/>
        </authorList>
    </citation>
    <scope>NUCLEOTIDE SEQUENCE</scope>
    <source>
        <strain evidence="6">050030</strain>
    </source>
</reference>
<keyword evidence="1" id="KW-0805">Transcription regulation</keyword>
<keyword evidence="2 4" id="KW-0238">DNA-binding</keyword>
<dbReference type="Gene3D" id="1.10.357.10">
    <property type="entry name" value="Tetracycline Repressor, domain 2"/>
    <property type="match status" value="1"/>
</dbReference>
<evidence type="ECO:0000256" key="3">
    <source>
        <dbReference type="ARBA" id="ARBA00023163"/>
    </source>
</evidence>
<evidence type="ECO:0000313" key="6">
    <source>
        <dbReference type="EMBL" id="MDP0400516.1"/>
    </source>
</evidence>
<sequence>MKSGAPSFIELARQRHLVDAAVETIAELGLAKATNAAIAARAQVSPALINYHFGSRQGLIDQMLSTIQRRVDEAMEPVEADVSYASALEGMLRRFAVHCLDNLPAMLVLTQMERHNQARSAVEDAERAKGLEELRAFVAEGQQCGQFRSADPQLVATVLMNAMTDLPREIRLRVGTDRAVFAQDWPALFVHSIAAIADGGAVRDGR</sequence>
<organism evidence="6 7">
    <name type="scientific">Tsukamurella strandjordii</name>
    <dbReference type="NCBI Taxonomy" id="147577"/>
    <lineage>
        <taxon>Bacteria</taxon>
        <taxon>Bacillati</taxon>
        <taxon>Actinomycetota</taxon>
        <taxon>Actinomycetes</taxon>
        <taxon>Mycobacteriales</taxon>
        <taxon>Tsukamurellaceae</taxon>
        <taxon>Tsukamurella</taxon>
    </lineage>
</organism>
<protein>
    <submittedName>
        <fullName evidence="6">TetR/AcrR family transcriptional regulator</fullName>
    </submittedName>
</protein>